<dbReference type="SUPFAM" id="SSF103473">
    <property type="entry name" value="MFS general substrate transporter"/>
    <property type="match status" value="1"/>
</dbReference>
<feature type="transmembrane region" description="Helical" evidence="8">
    <location>
        <begin position="101"/>
        <end position="121"/>
    </location>
</feature>
<keyword evidence="11" id="KW-1185">Reference proteome</keyword>
<dbReference type="Proteomes" id="UP000696413">
    <property type="component" value="Unassembled WGS sequence"/>
</dbReference>
<accession>A0ABS6HIF2</accession>
<evidence type="ECO:0000313" key="10">
    <source>
        <dbReference type="EMBL" id="MBU8822448.1"/>
    </source>
</evidence>
<dbReference type="InterPro" id="IPR036259">
    <property type="entry name" value="MFS_trans_sf"/>
</dbReference>
<evidence type="ECO:0000256" key="8">
    <source>
        <dbReference type="SAM" id="Phobius"/>
    </source>
</evidence>
<keyword evidence="2" id="KW-0813">Transport</keyword>
<evidence type="ECO:0000256" key="4">
    <source>
        <dbReference type="ARBA" id="ARBA00022692"/>
    </source>
</evidence>
<keyword evidence="4 8" id="KW-0812">Transmembrane</keyword>
<dbReference type="PANTHER" id="PTHR43528">
    <property type="entry name" value="ALPHA-KETOGLUTARATE PERMEASE"/>
    <property type="match status" value="1"/>
</dbReference>
<comment type="caution">
    <text evidence="10">The sequence shown here is derived from an EMBL/GenBank/DDBJ whole genome shotgun (WGS) entry which is preliminary data.</text>
</comment>
<feature type="transmembrane region" description="Helical" evidence="8">
    <location>
        <begin position="298"/>
        <end position="317"/>
    </location>
</feature>
<feature type="transmembrane region" description="Helical" evidence="8">
    <location>
        <begin position="230"/>
        <end position="248"/>
    </location>
</feature>
<feature type="domain" description="Major facilitator superfamily (MFS) profile" evidence="9">
    <location>
        <begin position="5"/>
        <end position="414"/>
    </location>
</feature>
<dbReference type="EMBL" id="JAHBOM010000004">
    <property type="protein sequence ID" value="MBU8822448.1"/>
    <property type="molecule type" value="Genomic_DNA"/>
</dbReference>
<reference evidence="10 11" key="1">
    <citation type="submission" date="2021-05" db="EMBL/GenBank/DDBJ databases">
        <title>Draft Genome Sequences of Clinical Respiratory Isolates of Mycobacterium goodii Recovered in Ireland.</title>
        <authorList>
            <person name="Flanagan P.R."/>
            <person name="Mok S."/>
            <person name="Roycroft E."/>
            <person name="Rogers T.R."/>
            <person name="Fitzgibbon M."/>
        </authorList>
    </citation>
    <scope>NUCLEOTIDE SEQUENCE [LARGE SCALE GENOMIC DNA]</scope>
    <source>
        <strain evidence="10 11">14IE55</strain>
    </source>
</reference>
<dbReference type="InterPro" id="IPR020846">
    <property type="entry name" value="MFS_dom"/>
</dbReference>
<evidence type="ECO:0000256" key="1">
    <source>
        <dbReference type="ARBA" id="ARBA00004651"/>
    </source>
</evidence>
<evidence type="ECO:0000256" key="2">
    <source>
        <dbReference type="ARBA" id="ARBA00022448"/>
    </source>
</evidence>
<dbReference type="InterPro" id="IPR051084">
    <property type="entry name" value="H+-coupled_symporters"/>
</dbReference>
<evidence type="ECO:0000256" key="7">
    <source>
        <dbReference type="ARBA" id="ARBA00023136"/>
    </source>
</evidence>
<evidence type="ECO:0000313" key="11">
    <source>
        <dbReference type="Proteomes" id="UP000696413"/>
    </source>
</evidence>
<feature type="transmembrane region" description="Helical" evidence="8">
    <location>
        <begin position="323"/>
        <end position="351"/>
    </location>
</feature>
<dbReference type="Gene3D" id="1.20.1250.20">
    <property type="entry name" value="MFS general substrate transporter like domains"/>
    <property type="match status" value="1"/>
</dbReference>
<keyword evidence="5" id="KW-0769">Symport</keyword>
<keyword evidence="3" id="KW-1003">Cell membrane</keyword>
<feature type="transmembrane region" description="Helical" evidence="8">
    <location>
        <begin position="43"/>
        <end position="69"/>
    </location>
</feature>
<protein>
    <submittedName>
        <fullName evidence="10">MFS transporter</fullName>
    </submittedName>
</protein>
<feature type="transmembrane region" description="Helical" evidence="8">
    <location>
        <begin position="177"/>
        <end position="198"/>
    </location>
</feature>
<feature type="transmembrane region" description="Helical" evidence="8">
    <location>
        <begin position="76"/>
        <end position="95"/>
    </location>
</feature>
<dbReference type="InterPro" id="IPR011701">
    <property type="entry name" value="MFS"/>
</dbReference>
<proteinExistence type="predicted"/>
<dbReference type="PANTHER" id="PTHR43528:SF1">
    <property type="entry name" value="ALPHA-KETOGLUTARATE PERMEASE"/>
    <property type="match status" value="1"/>
</dbReference>
<organism evidence="10 11">
    <name type="scientific">Mycolicibacterium goodii</name>
    <name type="common">Mycobacterium goodii</name>
    <dbReference type="NCBI Taxonomy" id="134601"/>
    <lineage>
        <taxon>Bacteria</taxon>
        <taxon>Bacillati</taxon>
        <taxon>Actinomycetota</taxon>
        <taxon>Actinomycetes</taxon>
        <taxon>Mycobacteriales</taxon>
        <taxon>Mycobacteriaceae</taxon>
        <taxon>Mycolicibacterium</taxon>
    </lineage>
</organism>
<keyword evidence="7 8" id="KW-0472">Membrane</keyword>
<evidence type="ECO:0000256" key="5">
    <source>
        <dbReference type="ARBA" id="ARBA00022847"/>
    </source>
</evidence>
<evidence type="ECO:0000259" key="9">
    <source>
        <dbReference type="PROSITE" id="PS50850"/>
    </source>
</evidence>
<feature type="transmembrane region" description="Helical" evidence="8">
    <location>
        <begin position="391"/>
        <end position="410"/>
    </location>
</feature>
<dbReference type="PROSITE" id="PS50850">
    <property type="entry name" value="MFS"/>
    <property type="match status" value="1"/>
</dbReference>
<keyword evidence="6 8" id="KW-1133">Transmembrane helix</keyword>
<evidence type="ECO:0000256" key="6">
    <source>
        <dbReference type="ARBA" id="ARBA00022989"/>
    </source>
</evidence>
<sequence>MSRQVAVAAGIGHFLEWFDFAVYGFLAATLGRLFFPSDNPTTSLLASLAVFGVAFFFRPLGGLIIGALGDRLGRRAALSLAIIMMGICTIGIGVLPTYATIGIAAPILLVLLRCAQGFSAGGEYAGAAAFLVEYAPERKRGLFSSVVSAGASLGVMFGGIVTLVLTSLLSAEQMSSWGWRVPFLVAGPLSVLGLYVRLRLEDTPVYRSLQRAHEVEHAPLTSAAKHSRSGILLVFACTSVTGLAFYYLATYVNTFLTTQVGMASTSALPLAVAGLTMYSLMCPIAGMIGDRIGRRPTMLIGAGGVAVVAVPTFALLATGNWALALVGLALLAWFEALCNVMLGVIMVELFAARLRVTGSSIGFNMAQALVGGPGPFVAASIAAAFTLIVAPAFYLVLVGTLAFVTLWKWLPETHGISLFGDQTETAEVAAVSGGFSR</sequence>
<evidence type="ECO:0000256" key="3">
    <source>
        <dbReference type="ARBA" id="ARBA00022475"/>
    </source>
</evidence>
<comment type="subcellular location">
    <subcellularLocation>
        <location evidence="1">Cell membrane</location>
        <topology evidence="1">Multi-pass membrane protein</topology>
    </subcellularLocation>
</comment>
<dbReference type="Pfam" id="PF07690">
    <property type="entry name" value="MFS_1"/>
    <property type="match status" value="1"/>
</dbReference>
<feature type="transmembrane region" description="Helical" evidence="8">
    <location>
        <begin position="268"/>
        <end position="286"/>
    </location>
</feature>
<gene>
    <name evidence="10" type="ORF">KL859_06100</name>
</gene>
<name>A0ABS6HIF2_MYCGD</name>
<feature type="transmembrane region" description="Helical" evidence="8">
    <location>
        <begin position="142"/>
        <end position="165"/>
    </location>
</feature>